<dbReference type="NCBIfam" id="TIGR01880">
    <property type="entry name" value="Ac-peptdase-euk"/>
    <property type="match status" value="1"/>
</dbReference>
<dbReference type="InterPro" id="IPR001261">
    <property type="entry name" value="ArgE/DapE_CS"/>
</dbReference>
<dbReference type="PANTHER" id="PTHR45892:SF1">
    <property type="entry name" value="AMINOACYLASE-1"/>
    <property type="match status" value="1"/>
</dbReference>
<feature type="region of interest" description="Disordered" evidence="10">
    <location>
        <begin position="449"/>
        <end position="469"/>
    </location>
</feature>
<accession>A0AA38FHZ1</accession>
<dbReference type="InterPro" id="IPR007021">
    <property type="entry name" value="DUF659"/>
</dbReference>
<feature type="signal peptide" evidence="11">
    <location>
        <begin position="1"/>
        <end position="33"/>
    </location>
</feature>
<dbReference type="EC" id="3.5.1.14" evidence="2"/>
<feature type="binding site" evidence="9">
    <location>
        <position position="174"/>
    </location>
    <ligand>
        <name>Zn(2+)</name>
        <dbReference type="ChEBI" id="CHEBI:29105"/>
        <label>2</label>
    </ligand>
</feature>
<dbReference type="GO" id="GO:0004046">
    <property type="term" value="F:aminoacylase activity"/>
    <property type="evidence" value="ECO:0007669"/>
    <property type="project" value="UniProtKB-EC"/>
</dbReference>
<feature type="binding site" evidence="9">
    <location>
        <position position="201"/>
    </location>
    <ligand>
        <name>Zn(2+)</name>
        <dbReference type="ChEBI" id="CHEBI:29105"/>
        <label>1</label>
    </ligand>
</feature>
<reference evidence="13 14" key="1">
    <citation type="journal article" date="2021" name="Nat. Plants">
        <title>The Taxus genome provides insights into paclitaxel biosynthesis.</title>
        <authorList>
            <person name="Xiong X."/>
            <person name="Gou J."/>
            <person name="Liao Q."/>
            <person name="Li Y."/>
            <person name="Zhou Q."/>
            <person name="Bi G."/>
            <person name="Li C."/>
            <person name="Du R."/>
            <person name="Wang X."/>
            <person name="Sun T."/>
            <person name="Guo L."/>
            <person name="Liang H."/>
            <person name="Lu P."/>
            <person name="Wu Y."/>
            <person name="Zhang Z."/>
            <person name="Ro D.K."/>
            <person name="Shang Y."/>
            <person name="Huang S."/>
            <person name="Yan J."/>
        </authorList>
    </citation>
    <scope>NUCLEOTIDE SEQUENCE [LARGE SCALE GENOMIC DNA]</scope>
    <source>
        <strain evidence="13">Ta-2019</strain>
    </source>
</reference>
<evidence type="ECO:0000313" key="14">
    <source>
        <dbReference type="Proteomes" id="UP000824469"/>
    </source>
</evidence>
<dbReference type="AlphaFoldDB" id="A0AA38FHZ1"/>
<dbReference type="SUPFAM" id="SSF53187">
    <property type="entry name" value="Zn-dependent exopeptidases"/>
    <property type="match status" value="1"/>
</dbReference>
<feature type="binding site" evidence="9">
    <location>
        <position position="106"/>
    </location>
    <ligand>
        <name>Zn(2+)</name>
        <dbReference type="ChEBI" id="CHEBI:29105"/>
        <label>1</label>
    </ligand>
</feature>
<feature type="active site" description="Proton acceptor" evidence="8">
    <location>
        <position position="173"/>
    </location>
</feature>
<keyword evidence="4 9" id="KW-0479">Metal-binding</keyword>
<evidence type="ECO:0000256" key="3">
    <source>
        <dbReference type="ARBA" id="ARBA00022490"/>
    </source>
</evidence>
<evidence type="ECO:0000256" key="2">
    <source>
        <dbReference type="ARBA" id="ARBA00011913"/>
    </source>
</evidence>
<evidence type="ECO:0000313" key="13">
    <source>
        <dbReference type="EMBL" id="KAH9302636.1"/>
    </source>
</evidence>
<keyword evidence="11" id="KW-0732">Signal</keyword>
<feature type="chain" id="PRO_5041232207" description="N-acyl-aliphatic-L-amino acid amidohydrolase" evidence="11">
    <location>
        <begin position="34"/>
        <end position="607"/>
    </location>
</feature>
<name>A0AA38FHZ1_TAXCH</name>
<dbReference type="EMBL" id="JAHRHJ020000009">
    <property type="protein sequence ID" value="KAH9302636.1"/>
    <property type="molecule type" value="Genomic_DNA"/>
</dbReference>
<protein>
    <recommendedName>
        <fullName evidence="2">N-acyl-aliphatic-L-amino acid amidohydrolase</fullName>
        <ecNumber evidence="2">3.5.1.14</ecNumber>
    </recommendedName>
    <alternativeName>
        <fullName evidence="7">N-acyl-L-amino-acid amidohydrolase</fullName>
    </alternativeName>
</protein>
<comment type="caution">
    <text evidence="13">The sequence shown here is derived from an EMBL/GenBank/DDBJ whole genome shotgun (WGS) entry which is preliminary data.</text>
</comment>
<dbReference type="Pfam" id="PF04937">
    <property type="entry name" value="DUF659"/>
    <property type="match status" value="1"/>
</dbReference>
<dbReference type="InterPro" id="IPR010159">
    <property type="entry name" value="N-acyl_aa_amidohydrolase"/>
</dbReference>
<dbReference type="FunFam" id="3.30.70.360:FF:000009">
    <property type="entry name" value="aminoacylase-1 isoform X1"/>
    <property type="match status" value="1"/>
</dbReference>
<evidence type="ECO:0000256" key="10">
    <source>
        <dbReference type="SAM" id="MobiDB-lite"/>
    </source>
</evidence>
<dbReference type="Gene3D" id="3.40.630.10">
    <property type="entry name" value="Zn peptidases"/>
    <property type="match status" value="1"/>
</dbReference>
<proteinExistence type="predicted"/>
<dbReference type="FunFam" id="3.40.630.10:FF:000019">
    <property type="entry name" value="Aminoacylase 1"/>
    <property type="match status" value="1"/>
</dbReference>
<dbReference type="Proteomes" id="UP000824469">
    <property type="component" value="Unassembled WGS sequence"/>
</dbReference>
<evidence type="ECO:0000256" key="7">
    <source>
        <dbReference type="ARBA" id="ARBA00029656"/>
    </source>
</evidence>
<keyword evidence="3" id="KW-0963">Cytoplasm</keyword>
<gene>
    <name evidence="13" type="ORF">KI387_014219</name>
</gene>
<dbReference type="Pfam" id="PF01546">
    <property type="entry name" value="Peptidase_M20"/>
    <property type="match status" value="1"/>
</dbReference>
<feature type="active site" evidence="8">
    <location>
        <position position="108"/>
    </location>
</feature>
<feature type="compositionally biased region" description="Polar residues" evidence="10">
    <location>
        <begin position="452"/>
        <end position="462"/>
    </location>
</feature>
<feature type="domain" description="DUF659" evidence="12">
    <location>
        <begin position="532"/>
        <end position="605"/>
    </location>
</feature>
<sequence length="607" mass="67519">MSLTMAAKYLPNIFTSTLTIVLIACFHASKSESHDSQIISRFQQYLQINTAQPNPIYKPAADFIIAQAKAIGLDAQVVEYVKSKPVILLTWQGKQTSLPSILLNSHTDVVPAEKDKWVHDPFSAHMDSNGDIYARGSQDMKCVSVQYLEALRNLKNRGFVPLRTIHASFVPDEEIGGHDGAGMFVGSKDFEQLNVGVVLDEGLASPDGNYRVFYGERAPWWLVIKAVGAPGHGSKLYDNSAMENLLKSVETITRFRAAQFDLVKAGLAAEGEVVSVNPVFLKAGTPTPTGFVMNLQPSEAEAGFDIRVSPGTDAEFLEKRIAEEWAPASRNMTFQCWYCHVTRKRLSKTNTWFLNHMLWRGFVHELQLFQNRPARPEYRVGAGYEVASTDAPHVQDWLTNLIWTENRIPLPSESAFNVFGSEEGKPISTTLPMRSATPSSARTFQDARLPTYPSSLTPGTTKSKGKHKMTGSCDVANTITELFNLQNKGDADDAIDKLFFACGIPFHVAHSLYYKDGEANITRAGPSNVPPGETKLRTTILDKNYSKINILIEKMKATWVIVGCSIIVDGWMDIRHHSLINIMVTCTENPYFLEVIDCSRHYKDVGF</sequence>
<dbReference type="GO" id="GO:0046872">
    <property type="term" value="F:metal ion binding"/>
    <property type="evidence" value="ECO:0007669"/>
    <property type="project" value="UniProtKB-KW"/>
</dbReference>
<evidence type="ECO:0000259" key="12">
    <source>
        <dbReference type="Pfam" id="PF04937"/>
    </source>
</evidence>
<evidence type="ECO:0000256" key="5">
    <source>
        <dbReference type="ARBA" id="ARBA00022801"/>
    </source>
</evidence>
<evidence type="ECO:0000256" key="9">
    <source>
        <dbReference type="PIRSR" id="PIRSR610159-2"/>
    </source>
</evidence>
<organism evidence="13 14">
    <name type="scientific">Taxus chinensis</name>
    <name type="common">Chinese yew</name>
    <name type="synonym">Taxus wallichiana var. chinensis</name>
    <dbReference type="NCBI Taxonomy" id="29808"/>
    <lineage>
        <taxon>Eukaryota</taxon>
        <taxon>Viridiplantae</taxon>
        <taxon>Streptophyta</taxon>
        <taxon>Embryophyta</taxon>
        <taxon>Tracheophyta</taxon>
        <taxon>Spermatophyta</taxon>
        <taxon>Pinopsida</taxon>
        <taxon>Pinidae</taxon>
        <taxon>Conifers II</taxon>
        <taxon>Cupressales</taxon>
        <taxon>Taxaceae</taxon>
        <taxon>Taxus</taxon>
    </lineage>
</organism>
<dbReference type="PANTHER" id="PTHR45892">
    <property type="entry name" value="AMINOACYLASE-1"/>
    <property type="match status" value="1"/>
</dbReference>
<dbReference type="InterPro" id="IPR052083">
    <property type="entry name" value="Aminoacylase-1_M20A"/>
</dbReference>
<evidence type="ECO:0000256" key="1">
    <source>
        <dbReference type="ARBA" id="ARBA00004496"/>
    </source>
</evidence>
<dbReference type="Gene3D" id="3.30.70.360">
    <property type="match status" value="1"/>
</dbReference>
<comment type="cofactor">
    <cofactor evidence="9">
        <name>Zn(2+)</name>
        <dbReference type="ChEBI" id="CHEBI:29105"/>
    </cofactor>
    <text evidence="9">Binds 2 Zn(2+) ions per subunit.</text>
</comment>
<comment type="subcellular location">
    <subcellularLocation>
        <location evidence="1">Cytoplasm</location>
    </subcellularLocation>
</comment>
<evidence type="ECO:0000256" key="6">
    <source>
        <dbReference type="ARBA" id="ARBA00022833"/>
    </source>
</evidence>
<evidence type="ECO:0000256" key="11">
    <source>
        <dbReference type="SAM" id="SignalP"/>
    </source>
</evidence>
<evidence type="ECO:0000256" key="8">
    <source>
        <dbReference type="PIRSR" id="PIRSR610159-1"/>
    </source>
</evidence>
<feature type="binding site" evidence="9">
    <location>
        <position position="139"/>
    </location>
    <ligand>
        <name>Zn(2+)</name>
        <dbReference type="ChEBI" id="CHEBI:29105"/>
        <label>2</label>
    </ligand>
</feature>
<dbReference type="PROSITE" id="PS00758">
    <property type="entry name" value="ARGE_DAPE_CPG2_1"/>
    <property type="match status" value="1"/>
</dbReference>
<keyword evidence="14" id="KW-1185">Reference proteome</keyword>
<keyword evidence="6 9" id="KW-0862">Zinc</keyword>
<dbReference type="GO" id="GO:0005737">
    <property type="term" value="C:cytoplasm"/>
    <property type="evidence" value="ECO:0007669"/>
    <property type="project" value="UniProtKB-SubCell"/>
</dbReference>
<evidence type="ECO:0000256" key="4">
    <source>
        <dbReference type="ARBA" id="ARBA00022723"/>
    </source>
</evidence>
<dbReference type="InterPro" id="IPR002933">
    <property type="entry name" value="Peptidase_M20"/>
</dbReference>
<dbReference type="GO" id="GO:0006520">
    <property type="term" value="P:amino acid metabolic process"/>
    <property type="evidence" value="ECO:0007669"/>
    <property type="project" value="InterPro"/>
</dbReference>
<keyword evidence="5" id="KW-0378">Hydrolase</keyword>
<feature type="binding site" evidence="9">
    <location>
        <position position="139"/>
    </location>
    <ligand>
        <name>Zn(2+)</name>
        <dbReference type="ChEBI" id="CHEBI:29105"/>
        <label>1</label>
    </ligand>
</feature>